<dbReference type="SUPFAM" id="SSF53474">
    <property type="entry name" value="alpha/beta-Hydrolases"/>
    <property type="match status" value="1"/>
</dbReference>
<name>A0ABU5IH04_9BURK</name>
<keyword evidence="2" id="KW-1185">Reference proteome</keyword>
<dbReference type="PANTHER" id="PTHR42972:SF8">
    <property type="entry name" value="POLYHYDROXYBUTYRATE DEPOLYMERASE"/>
    <property type="match status" value="1"/>
</dbReference>
<comment type="caution">
    <text evidence="1">The sequence shown here is derived from an EMBL/GenBank/DDBJ whole genome shotgun (WGS) entry which is preliminary data.</text>
</comment>
<evidence type="ECO:0000313" key="1">
    <source>
        <dbReference type="EMBL" id="MDZ5458427.1"/>
    </source>
</evidence>
<accession>A0ABU5IH04</accession>
<organism evidence="1 2">
    <name type="scientific">Azohydromonas lata</name>
    <dbReference type="NCBI Taxonomy" id="45677"/>
    <lineage>
        <taxon>Bacteria</taxon>
        <taxon>Pseudomonadati</taxon>
        <taxon>Pseudomonadota</taxon>
        <taxon>Betaproteobacteria</taxon>
        <taxon>Burkholderiales</taxon>
        <taxon>Sphaerotilaceae</taxon>
        <taxon>Azohydromonas</taxon>
    </lineage>
</organism>
<protein>
    <submittedName>
        <fullName evidence="1">Poly(3-hydroxybutyrate) depolymerase</fullName>
    </submittedName>
</protein>
<reference evidence="1 2" key="1">
    <citation type="submission" date="2023-11" db="EMBL/GenBank/DDBJ databases">
        <title>Draft genome of Azohydromonas lata strain H1 (DSM1123), a polyhydroxyalkanoate producer.</title>
        <authorList>
            <person name="Traversa D."/>
            <person name="D'Addabbo P."/>
            <person name="Pazzani C."/>
            <person name="Manzari C."/>
            <person name="Chiara M."/>
            <person name="Scrascia M."/>
        </authorList>
    </citation>
    <scope>NUCLEOTIDE SEQUENCE [LARGE SCALE GENOMIC DNA]</scope>
    <source>
        <strain evidence="1 2">H1</strain>
    </source>
</reference>
<dbReference type="InterPro" id="IPR029058">
    <property type="entry name" value="AB_hydrolase_fold"/>
</dbReference>
<sequence>MLDTMAAPPADSLPSLNADLSQCSVSGLSSGAFMTVQLHLAHSSLFVGAGVIAGGPYRSAESFRAAAPIADDAYLLNALYVCMNPLTPYTGPDAERLVGLARETEKRGLIDPLSNLAGQKVYIFTGSEDKVVDSCVVRTTRAFYEALGVANQDIEFVDTVPAGHSILTSNLEDNPIGENRPPYINRWTHMQSWDILDHIYGRLERPKHAPTGRIVRFDQREFFNHENRASMSAYGYAYVPKAVEEGAPCRVHVVLHGCMQGYNFVPMENGKINRTGDAPYGNRYYTTTGYNELADANNIVVLYPQAESRNEAAVQNPNGCWDWWGYTCPQVDSPDYYSQQAIQIKAIHGMLQRLGGKHAPKARRDKLAAATA</sequence>
<dbReference type="EMBL" id="JAXOJX010000029">
    <property type="protein sequence ID" value="MDZ5458427.1"/>
    <property type="molecule type" value="Genomic_DNA"/>
</dbReference>
<dbReference type="RefSeq" id="WP_322466504.1">
    <property type="nucleotide sequence ID" value="NZ_JAXOJX010000029.1"/>
</dbReference>
<proteinExistence type="predicted"/>
<dbReference type="PANTHER" id="PTHR42972">
    <property type="entry name" value="TOL-PAL SYSTEM PROTEIN TOLB"/>
    <property type="match status" value="1"/>
</dbReference>
<dbReference type="Gene3D" id="3.40.50.1820">
    <property type="entry name" value="alpha/beta hydrolase"/>
    <property type="match status" value="2"/>
</dbReference>
<evidence type="ECO:0000313" key="2">
    <source>
        <dbReference type="Proteomes" id="UP001293718"/>
    </source>
</evidence>
<gene>
    <name evidence="1" type="ORF">SM757_17765</name>
</gene>
<dbReference type="Proteomes" id="UP001293718">
    <property type="component" value="Unassembled WGS sequence"/>
</dbReference>